<dbReference type="InterPro" id="IPR046461">
    <property type="entry name" value="TerL_ATPase"/>
</dbReference>
<dbReference type="PANTHER" id="PTHR41287:SF1">
    <property type="entry name" value="PROTEIN YMFN"/>
    <property type="match status" value="1"/>
</dbReference>
<organism evidence="3">
    <name type="scientific">uncultured Caudovirales phage</name>
    <dbReference type="NCBI Taxonomy" id="2100421"/>
    <lineage>
        <taxon>Viruses</taxon>
        <taxon>Duplodnaviria</taxon>
        <taxon>Heunggongvirae</taxon>
        <taxon>Uroviricota</taxon>
        <taxon>Caudoviricetes</taxon>
        <taxon>Peduoviridae</taxon>
        <taxon>Maltschvirus</taxon>
        <taxon>Maltschvirus maltsch</taxon>
    </lineage>
</organism>
<accession>A0A6J5M939</accession>
<reference evidence="3" key="1">
    <citation type="submission" date="2020-04" db="EMBL/GenBank/DDBJ databases">
        <authorList>
            <person name="Chiriac C."/>
            <person name="Salcher M."/>
            <person name="Ghai R."/>
            <person name="Kavagutti S V."/>
        </authorList>
    </citation>
    <scope>NUCLEOTIDE SEQUENCE</scope>
</reference>
<dbReference type="InterPro" id="IPR005021">
    <property type="entry name" value="Terminase_largesu-like"/>
</dbReference>
<dbReference type="SUPFAM" id="SSF52540">
    <property type="entry name" value="P-loop containing nucleoside triphosphate hydrolases"/>
    <property type="match status" value="1"/>
</dbReference>
<dbReference type="PANTHER" id="PTHR41287">
    <property type="match status" value="1"/>
</dbReference>
<dbReference type="Gene3D" id="3.30.420.240">
    <property type="match status" value="1"/>
</dbReference>
<dbReference type="Pfam" id="PF20441">
    <property type="entry name" value="TerL_nuclease"/>
    <property type="match status" value="1"/>
</dbReference>
<feature type="domain" description="Terminase large subunit-like ATPase" evidence="1">
    <location>
        <begin position="75"/>
        <end position="248"/>
    </location>
</feature>
<dbReference type="Gene3D" id="3.40.50.300">
    <property type="entry name" value="P-loop containing nucleotide triphosphate hydrolases"/>
    <property type="match status" value="1"/>
</dbReference>
<evidence type="ECO:0000313" key="3">
    <source>
        <dbReference type="EMBL" id="CAB4140269.1"/>
    </source>
</evidence>
<dbReference type="EMBL" id="LR796378">
    <property type="protein sequence ID" value="CAB4140269.1"/>
    <property type="molecule type" value="Genomic_DNA"/>
</dbReference>
<dbReference type="Pfam" id="PF03354">
    <property type="entry name" value="TerL_ATPase"/>
    <property type="match status" value="1"/>
</dbReference>
<dbReference type="InterPro" id="IPR027417">
    <property type="entry name" value="P-loop_NTPase"/>
</dbReference>
<protein>
    <submittedName>
        <fullName evidence="3">COG4626 Phage terminase-like protein, large subunit</fullName>
    </submittedName>
</protein>
<gene>
    <name evidence="3" type="ORF">UFOVP405_29</name>
</gene>
<dbReference type="InterPro" id="IPR046462">
    <property type="entry name" value="TerL_nuclease"/>
</dbReference>
<dbReference type="GO" id="GO:0004519">
    <property type="term" value="F:endonuclease activity"/>
    <property type="evidence" value="ECO:0007669"/>
    <property type="project" value="InterPro"/>
</dbReference>
<evidence type="ECO:0000259" key="2">
    <source>
        <dbReference type="Pfam" id="PF20441"/>
    </source>
</evidence>
<name>A0A6J5M939_9CAUD</name>
<proteinExistence type="predicted"/>
<sequence>MNWQDGVIYARDVAKGEINVCREVRLACQRFLNQYENQEWQYVFDERFPQHVLNFAATLVHTKGPQAGQPVVLEPFQILLICAVYGFRKKSDLTARMVTDVILFIPRKAGKSTLTAVVALYELLCGEAGAEVFTLATSREQATIVFDAAKGFVENMPTELATMFNLSKYSISKRGDTQTMFKALSRDTKKTGDGKNPSCVIIDEAAQIVDRNSIEVLHSGMVARKNPLRIYITTASFTKETKFYEDYSLFRSRLMGEAEDNPRWFGLLYGLDLADDWRDPNTWAKANPMHGISVFEDAIVERAEEARHKPAALNEFLCKTLNIFVSANAAWIDRAYWDDAKSIISVPRETPEAVFIGFDLAATRDLNAVCTLKRFGEMDYEAHWKFFLPEEGLNLIPKHYSDIFRVAIQSGILKLTEGNVMDDREISEYIKQECAKYDVKEVGYDAYNAASLVARLHDEGIPVKKVGQGMAVLNNPSKYVEKLILNNQIKHDGNPFVGWQLGNCEVFSDVNGNIKIRKNEADKSAKVDGIIALIIAAHCSLDNPFVSNSFGFRSFQM</sequence>
<feature type="domain" description="Terminase large subunit-like endonuclease" evidence="2">
    <location>
        <begin position="263"/>
        <end position="537"/>
    </location>
</feature>
<evidence type="ECO:0000259" key="1">
    <source>
        <dbReference type="Pfam" id="PF03354"/>
    </source>
</evidence>